<feature type="domain" description="ABC transporter" evidence="5">
    <location>
        <begin position="26"/>
        <end position="248"/>
    </location>
</feature>
<dbReference type="Gene3D" id="3.40.50.300">
    <property type="entry name" value="P-loop containing nucleotide triphosphate hydrolases"/>
    <property type="match status" value="1"/>
</dbReference>
<dbReference type="InterPro" id="IPR027417">
    <property type="entry name" value="P-loop_NTPase"/>
</dbReference>
<dbReference type="InterPro" id="IPR003439">
    <property type="entry name" value="ABC_transporter-like_ATP-bd"/>
</dbReference>
<keyword evidence="3" id="KW-0547">Nucleotide-binding</keyword>
<dbReference type="InterPro" id="IPR015860">
    <property type="entry name" value="ABC_transpr_TagH-like"/>
</dbReference>
<dbReference type="STRING" id="1384054.N790_11605"/>
<dbReference type="PANTHER" id="PTHR46743">
    <property type="entry name" value="TEICHOIC ACIDS EXPORT ATP-BINDING PROTEIN TAGH"/>
    <property type="match status" value="1"/>
</dbReference>
<dbReference type="PATRIC" id="fig|1384054.3.peg.2511"/>
<dbReference type="OrthoDB" id="9778870at2"/>
<evidence type="ECO:0000256" key="4">
    <source>
        <dbReference type="ARBA" id="ARBA00022840"/>
    </source>
</evidence>
<protein>
    <recommendedName>
        <fullName evidence="5">ABC transporter domain-containing protein</fullName>
    </recommendedName>
</protein>
<dbReference type="SMART" id="SM00382">
    <property type="entry name" value="AAA"/>
    <property type="match status" value="1"/>
</dbReference>
<evidence type="ECO:0000313" key="7">
    <source>
        <dbReference type="Proteomes" id="UP000029392"/>
    </source>
</evidence>
<dbReference type="GO" id="GO:0005524">
    <property type="term" value="F:ATP binding"/>
    <property type="evidence" value="ECO:0007669"/>
    <property type="project" value="UniProtKB-KW"/>
</dbReference>
<gene>
    <name evidence="6" type="ORF">N790_11605</name>
</gene>
<dbReference type="CDD" id="cd03220">
    <property type="entry name" value="ABC_KpsT_Wzt"/>
    <property type="match status" value="1"/>
</dbReference>
<dbReference type="Proteomes" id="UP000029392">
    <property type="component" value="Unassembled WGS sequence"/>
</dbReference>
<comment type="similarity">
    <text evidence="1">Belongs to the ABC transporter superfamily.</text>
</comment>
<dbReference type="CDD" id="cd10147">
    <property type="entry name" value="Wzt_C-like"/>
    <property type="match status" value="1"/>
</dbReference>
<keyword evidence="7" id="KW-1185">Reference proteome</keyword>
<comment type="caution">
    <text evidence="6">The sequence shown here is derived from an EMBL/GenBank/DDBJ whole genome shotgun (WGS) entry which is preliminary data.</text>
</comment>
<dbReference type="GO" id="GO:0016887">
    <property type="term" value="F:ATP hydrolysis activity"/>
    <property type="evidence" value="ECO:0007669"/>
    <property type="project" value="InterPro"/>
</dbReference>
<dbReference type="GO" id="GO:0016020">
    <property type="term" value="C:membrane"/>
    <property type="evidence" value="ECO:0007669"/>
    <property type="project" value="InterPro"/>
</dbReference>
<evidence type="ECO:0000256" key="1">
    <source>
        <dbReference type="ARBA" id="ARBA00005417"/>
    </source>
</evidence>
<keyword evidence="4" id="KW-0067">ATP-binding</keyword>
<name>A0A091BD06_9GAMM</name>
<accession>A0A091BD06</accession>
<evidence type="ECO:0000313" key="6">
    <source>
        <dbReference type="EMBL" id="KFN42290.1"/>
    </source>
</evidence>
<evidence type="ECO:0000256" key="3">
    <source>
        <dbReference type="ARBA" id="ARBA00022741"/>
    </source>
</evidence>
<reference evidence="6 7" key="1">
    <citation type="submission" date="2013-09" db="EMBL/GenBank/DDBJ databases">
        <title>Genome sequencing of Arenimonas malthae.</title>
        <authorList>
            <person name="Chen F."/>
            <person name="Wang G."/>
        </authorList>
    </citation>
    <scope>NUCLEOTIDE SEQUENCE [LARGE SCALE GENOMIC DNA]</scope>
    <source>
        <strain evidence="6 7">CC-JY-1</strain>
    </source>
</reference>
<organism evidence="6 7">
    <name type="scientific">Arenimonas malthae CC-JY-1</name>
    <dbReference type="NCBI Taxonomy" id="1384054"/>
    <lineage>
        <taxon>Bacteria</taxon>
        <taxon>Pseudomonadati</taxon>
        <taxon>Pseudomonadota</taxon>
        <taxon>Gammaproteobacteria</taxon>
        <taxon>Lysobacterales</taxon>
        <taxon>Lysobacteraceae</taxon>
        <taxon>Arenimonas</taxon>
    </lineage>
</organism>
<dbReference type="EMBL" id="AVCH01000201">
    <property type="protein sequence ID" value="KFN42290.1"/>
    <property type="molecule type" value="Genomic_DNA"/>
</dbReference>
<dbReference type="Pfam" id="PF00005">
    <property type="entry name" value="ABC_tran"/>
    <property type="match status" value="1"/>
</dbReference>
<dbReference type="InterPro" id="IPR050683">
    <property type="entry name" value="Bact_Polysacc_Export_ATP-bd"/>
</dbReference>
<dbReference type="InterPro" id="IPR003593">
    <property type="entry name" value="AAA+_ATPase"/>
</dbReference>
<dbReference type="RefSeq" id="WP_043805035.1">
    <property type="nucleotide sequence ID" value="NZ_AVCH01000201.1"/>
</dbReference>
<dbReference type="InterPro" id="IPR029439">
    <property type="entry name" value="Wzt_C"/>
</dbReference>
<keyword evidence="2" id="KW-0813">Transport</keyword>
<dbReference type="PROSITE" id="PS50893">
    <property type="entry name" value="ABC_TRANSPORTER_2"/>
    <property type="match status" value="1"/>
</dbReference>
<evidence type="ECO:0000256" key="2">
    <source>
        <dbReference type="ARBA" id="ARBA00022448"/>
    </source>
</evidence>
<evidence type="ECO:0000259" key="5">
    <source>
        <dbReference type="PROSITE" id="PS50893"/>
    </source>
</evidence>
<dbReference type="PANTHER" id="PTHR46743:SF2">
    <property type="entry name" value="TEICHOIC ACIDS EXPORT ATP-BINDING PROTEIN TAGH"/>
    <property type="match status" value="1"/>
</dbReference>
<proteinExistence type="inferred from homology"/>
<sequence length="396" mass="42216">MSTPLVEARGLGKRYPVLGHRGDRASALWDVLRGRPARRHVSVLEGVDFSVQPGESLAIIGENGAGKSTLLKLVTGVLTPSAGHVHTRGRVGALLELGAGFHPELSGRDNVRLSAALHGLDAKALAAKLPEIEAFADIGSYLDEPVKHYSSGMVVRLGFAIIAAVRPALLVTDEVLAVGDEAFQRKCIRWLDDYLAGGGTLLLVSHSLYHVRKLCRRALWLQHGRVRALGDVFEVSQAYEAAQAEKSAGEAASEAAATARTPGEVSLAAVRLNGDAGDGPVALGQGGALRCEIELASRDGRPPVAMLGWLHADGTPVYGVSSEMDGAAPEALGQGRFRFVVDFPALPLLPGRYRLRAIALDAEGLRLFDQRERELVVSGESREFGLVRLPHAWRAP</sequence>
<dbReference type="SUPFAM" id="SSF52540">
    <property type="entry name" value="P-loop containing nucleoside triphosphate hydrolases"/>
    <property type="match status" value="1"/>
</dbReference>
<dbReference type="eggNOG" id="COG1134">
    <property type="taxonomic scope" value="Bacteria"/>
</dbReference>
<dbReference type="GO" id="GO:0140359">
    <property type="term" value="F:ABC-type transporter activity"/>
    <property type="evidence" value="ECO:0007669"/>
    <property type="project" value="InterPro"/>
</dbReference>
<dbReference type="AlphaFoldDB" id="A0A091BD06"/>